<dbReference type="InterPro" id="IPR006136">
    <property type="entry name" value="FlhB"/>
</dbReference>
<keyword evidence="15" id="KW-0969">Cilium</keyword>
<reference evidence="15" key="1">
    <citation type="journal article" date="2022" name="bioRxiv">
        <title>Thiovibrio frasassiensisgen. nov., sp. nov., an autotrophic, elemental sulfur disproportionating bacterium isolated from sulfidic karst sediment, and proposal of Thiovibrionaceae fam. nov.</title>
        <authorList>
            <person name="Aronson H."/>
            <person name="Thomas C."/>
            <person name="Bhattacharyya M."/>
            <person name="Eckstein S."/>
            <person name="Jensen S."/>
            <person name="Barco R."/>
            <person name="Macalady J."/>
            <person name="Amend J."/>
        </authorList>
    </citation>
    <scope>NUCLEOTIDE SEQUENCE</scope>
    <source>
        <strain evidence="15">RS19-109</strain>
    </source>
</reference>
<dbReference type="PANTHER" id="PTHR30531">
    <property type="entry name" value="FLAGELLAR BIOSYNTHETIC PROTEIN FLHB"/>
    <property type="match status" value="1"/>
</dbReference>
<evidence type="ECO:0000256" key="5">
    <source>
        <dbReference type="ARBA" id="ARBA00022475"/>
    </source>
</evidence>
<evidence type="ECO:0000256" key="6">
    <source>
        <dbReference type="ARBA" id="ARBA00022692"/>
    </source>
</evidence>
<dbReference type="Pfam" id="PF01312">
    <property type="entry name" value="Bac_export_2"/>
    <property type="match status" value="1"/>
</dbReference>
<keyword evidence="16" id="KW-1185">Reference proteome</keyword>
<feature type="transmembrane region" description="Helical" evidence="13">
    <location>
        <begin position="190"/>
        <end position="212"/>
    </location>
</feature>
<keyword evidence="5 13" id="KW-1003">Cell membrane</keyword>
<dbReference type="Proteomes" id="UP001154240">
    <property type="component" value="Unassembled WGS sequence"/>
</dbReference>
<evidence type="ECO:0000256" key="4">
    <source>
        <dbReference type="ARBA" id="ARBA00022448"/>
    </source>
</evidence>
<dbReference type="SUPFAM" id="SSF160544">
    <property type="entry name" value="EscU C-terminal domain-like"/>
    <property type="match status" value="1"/>
</dbReference>
<keyword evidence="9 13" id="KW-1133">Transmembrane helix</keyword>
<evidence type="ECO:0000256" key="9">
    <source>
        <dbReference type="ARBA" id="ARBA00022989"/>
    </source>
</evidence>
<evidence type="ECO:0000256" key="7">
    <source>
        <dbReference type="ARBA" id="ARBA00022795"/>
    </source>
</evidence>
<keyword evidence="6 13" id="KW-0812">Transmembrane</keyword>
<dbReference type="Gene3D" id="3.40.1690.10">
    <property type="entry name" value="secretion proteins EscU"/>
    <property type="match status" value="1"/>
</dbReference>
<dbReference type="AlphaFoldDB" id="A0A9X4RKA0"/>
<dbReference type="InterPro" id="IPR006135">
    <property type="entry name" value="T3SS_substrate_exporter"/>
</dbReference>
<organism evidence="15 16">
    <name type="scientific">Thiovibrio frasassiensis</name>
    <dbReference type="NCBI Taxonomy" id="2984131"/>
    <lineage>
        <taxon>Bacteria</taxon>
        <taxon>Pseudomonadati</taxon>
        <taxon>Thermodesulfobacteriota</taxon>
        <taxon>Desulfobulbia</taxon>
        <taxon>Desulfobulbales</taxon>
        <taxon>Thiovibrionaceae</taxon>
        <taxon>Thiovibrio</taxon>
    </lineage>
</organism>
<dbReference type="GO" id="GO:0009306">
    <property type="term" value="P:protein secretion"/>
    <property type="evidence" value="ECO:0007669"/>
    <property type="project" value="InterPro"/>
</dbReference>
<comment type="subcellular location">
    <subcellularLocation>
        <location evidence="1">Cell membrane</location>
        <topology evidence="1">Multi-pass membrane protein</topology>
    </subcellularLocation>
</comment>
<dbReference type="Gene3D" id="6.10.250.2080">
    <property type="match status" value="1"/>
</dbReference>
<comment type="caution">
    <text evidence="13">Lacks conserved residue(s) required for the propagation of feature annotation.</text>
</comment>
<keyword evidence="15" id="KW-0282">Flagellum</keyword>
<evidence type="ECO:0000256" key="12">
    <source>
        <dbReference type="ARBA" id="ARBA00025078"/>
    </source>
</evidence>
<gene>
    <name evidence="13 15" type="primary">flhB</name>
    <name evidence="15" type="ORF">OLX77_01635</name>
</gene>
<evidence type="ECO:0000256" key="1">
    <source>
        <dbReference type="ARBA" id="ARBA00004651"/>
    </source>
</evidence>
<keyword evidence="8 13" id="KW-0653">Protein transport</keyword>
<evidence type="ECO:0000256" key="13">
    <source>
        <dbReference type="RuleBase" id="RU364091"/>
    </source>
</evidence>
<keyword evidence="11 13" id="KW-1006">Bacterial flagellum protein export</keyword>
<evidence type="ECO:0000256" key="11">
    <source>
        <dbReference type="ARBA" id="ARBA00023225"/>
    </source>
</evidence>
<feature type="compositionally biased region" description="Basic and acidic residues" evidence="14">
    <location>
        <begin position="18"/>
        <end position="27"/>
    </location>
</feature>
<evidence type="ECO:0000313" key="16">
    <source>
        <dbReference type="Proteomes" id="UP001154240"/>
    </source>
</evidence>
<name>A0A9X4RKA0_9BACT</name>
<dbReference type="InterPro" id="IPR029025">
    <property type="entry name" value="T3SS_substrate_exporter_C"/>
</dbReference>
<dbReference type="EMBL" id="JAPHEH010000001">
    <property type="protein sequence ID" value="MDG4474861.1"/>
    <property type="molecule type" value="Genomic_DNA"/>
</dbReference>
<dbReference type="RefSeq" id="WP_307631841.1">
    <property type="nucleotide sequence ID" value="NZ_JAPHEH010000001.1"/>
</dbReference>
<evidence type="ECO:0000313" key="15">
    <source>
        <dbReference type="EMBL" id="MDG4474861.1"/>
    </source>
</evidence>
<protein>
    <recommendedName>
        <fullName evidence="3 13">Flagellar biosynthetic protein FlhB</fullName>
    </recommendedName>
</protein>
<proteinExistence type="inferred from homology"/>
<dbReference type="GO" id="GO:0044780">
    <property type="term" value="P:bacterial-type flagellum assembly"/>
    <property type="evidence" value="ECO:0007669"/>
    <property type="project" value="InterPro"/>
</dbReference>
<comment type="function">
    <text evidence="12 13">Required for formation of the rod structure in the basal body of the flagellar apparatus. Together with FliI and FliH, may constitute the export apparatus of flagellin.</text>
</comment>
<keyword evidence="7 13" id="KW-1005">Bacterial flagellum biogenesis</keyword>
<comment type="caution">
    <text evidence="15">The sequence shown here is derived from an EMBL/GenBank/DDBJ whole genome shotgun (WGS) entry which is preliminary data.</text>
</comment>
<evidence type="ECO:0000256" key="2">
    <source>
        <dbReference type="ARBA" id="ARBA00010690"/>
    </source>
</evidence>
<evidence type="ECO:0000256" key="8">
    <source>
        <dbReference type="ARBA" id="ARBA00022927"/>
    </source>
</evidence>
<evidence type="ECO:0000256" key="14">
    <source>
        <dbReference type="SAM" id="MobiDB-lite"/>
    </source>
</evidence>
<feature type="transmembrane region" description="Helical" evidence="13">
    <location>
        <begin position="87"/>
        <end position="107"/>
    </location>
</feature>
<dbReference type="NCBIfam" id="TIGR00328">
    <property type="entry name" value="flhB"/>
    <property type="match status" value="1"/>
</dbReference>
<dbReference type="PANTHER" id="PTHR30531:SF12">
    <property type="entry name" value="FLAGELLAR BIOSYNTHETIC PROTEIN FLHB"/>
    <property type="match status" value="1"/>
</dbReference>
<keyword evidence="15" id="KW-0966">Cell projection</keyword>
<keyword evidence="4 13" id="KW-0813">Transport</keyword>
<reference evidence="15" key="2">
    <citation type="submission" date="2022-10" db="EMBL/GenBank/DDBJ databases">
        <authorList>
            <person name="Aronson H.S."/>
        </authorList>
    </citation>
    <scope>NUCLEOTIDE SEQUENCE</scope>
    <source>
        <strain evidence="15">RS19-109</strain>
    </source>
</reference>
<sequence length="356" mass="39573">MADESSGQEKSEAPTSRRIQEAREKGDVAKSMEVPSAAVLLAGLLTLYYSSDFMLGQFLLLLRYYLGNLHTITITSSNMTVLTRESMLQTVLIVAPVMGAIFIAALASNYAQVGFLFTTEKLMPKFDKIDPIQGFSRLFSKQTLANVVKSVGKLLIIGYVSYAEIQKALPGILPLMDQEPMPILAFMCKIAFWIFLKSALIIAILAAADYAFQRWQFMEKMKMTKQEIKDEAKQTEGDPHVKGRIRAIQMQMARQRMMAEVPKADVVITNPTRLAIALRYDALAMVAPTVLAKGAGVIAQNIRKIAEEHAIPLVEDKPLAQALYKSTGLNETIPENLFQTVAEVLAYVYSLKRKRA</sequence>
<feature type="region of interest" description="Disordered" evidence="14">
    <location>
        <begin position="1"/>
        <end position="27"/>
    </location>
</feature>
<feature type="transmembrane region" description="Helical" evidence="13">
    <location>
        <begin position="37"/>
        <end position="66"/>
    </location>
</feature>
<dbReference type="PRINTS" id="PR00950">
    <property type="entry name" value="TYPE3IMSPROT"/>
</dbReference>
<comment type="similarity">
    <text evidence="2 13">Belongs to the type III secretion exporter family.</text>
</comment>
<evidence type="ECO:0000256" key="10">
    <source>
        <dbReference type="ARBA" id="ARBA00023136"/>
    </source>
</evidence>
<evidence type="ECO:0000256" key="3">
    <source>
        <dbReference type="ARBA" id="ARBA00021622"/>
    </source>
</evidence>
<dbReference type="GO" id="GO:0005886">
    <property type="term" value="C:plasma membrane"/>
    <property type="evidence" value="ECO:0007669"/>
    <property type="project" value="UniProtKB-SubCell"/>
</dbReference>
<accession>A0A9X4RKA0</accession>
<keyword evidence="10 13" id="KW-0472">Membrane</keyword>